<organism evidence="2 3">
    <name type="scientific">Dorcoceras hygrometricum</name>
    <dbReference type="NCBI Taxonomy" id="472368"/>
    <lineage>
        <taxon>Eukaryota</taxon>
        <taxon>Viridiplantae</taxon>
        <taxon>Streptophyta</taxon>
        <taxon>Embryophyta</taxon>
        <taxon>Tracheophyta</taxon>
        <taxon>Spermatophyta</taxon>
        <taxon>Magnoliopsida</taxon>
        <taxon>eudicotyledons</taxon>
        <taxon>Gunneridae</taxon>
        <taxon>Pentapetalae</taxon>
        <taxon>asterids</taxon>
        <taxon>lamiids</taxon>
        <taxon>Lamiales</taxon>
        <taxon>Gesneriaceae</taxon>
        <taxon>Didymocarpoideae</taxon>
        <taxon>Trichosporeae</taxon>
        <taxon>Loxocarpinae</taxon>
        <taxon>Dorcoceras</taxon>
    </lineage>
</organism>
<proteinExistence type="predicted"/>
<dbReference type="EMBL" id="KV001748">
    <property type="protein sequence ID" value="KZV38713.1"/>
    <property type="molecule type" value="Genomic_DNA"/>
</dbReference>
<evidence type="ECO:0000256" key="1">
    <source>
        <dbReference type="SAM" id="MobiDB-lite"/>
    </source>
</evidence>
<evidence type="ECO:0000313" key="2">
    <source>
        <dbReference type="EMBL" id="KZV38713.1"/>
    </source>
</evidence>
<dbReference type="Proteomes" id="UP000250235">
    <property type="component" value="Unassembled WGS sequence"/>
</dbReference>
<sequence>MLASSPIVAQQKHAAAPSARSRSAASAQHRVAQACNGRRRWAQQFAPPPAFIGRLSRDHARNARRCIGLHRRNQCAQSPGHLARVARPARDVRVSITRPVRDTARARRGGRHRAWRRPGPRPDERLLRQPALEGLTRSARTDSPRKVGQNDFPAKRAAAAAAHTAAAAAACEKRGGAAQFRLGLGF</sequence>
<reference evidence="2 3" key="1">
    <citation type="journal article" date="2015" name="Proc. Natl. Acad. Sci. U.S.A.">
        <title>The resurrection genome of Boea hygrometrica: A blueprint for survival of dehydration.</title>
        <authorList>
            <person name="Xiao L."/>
            <person name="Yang G."/>
            <person name="Zhang L."/>
            <person name="Yang X."/>
            <person name="Zhao S."/>
            <person name="Ji Z."/>
            <person name="Zhou Q."/>
            <person name="Hu M."/>
            <person name="Wang Y."/>
            <person name="Chen M."/>
            <person name="Xu Y."/>
            <person name="Jin H."/>
            <person name="Xiao X."/>
            <person name="Hu G."/>
            <person name="Bao F."/>
            <person name="Hu Y."/>
            <person name="Wan P."/>
            <person name="Li L."/>
            <person name="Deng X."/>
            <person name="Kuang T."/>
            <person name="Xiang C."/>
            <person name="Zhu J.K."/>
            <person name="Oliver M.J."/>
            <person name="He Y."/>
        </authorList>
    </citation>
    <scope>NUCLEOTIDE SEQUENCE [LARGE SCALE GENOMIC DNA]</scope>
    <source>
        <strain evidence="3">cv. XS01</strain>
    </source>
</reference>
<name>A0A2Z7BVT6_9LAMI</name>
<accession>A0A2Z7BVT6</accession>
<feature type="compositionally biased region" description="Basic residues" evidence="1">
    <location>
        <begin position="106"/>
        <end position="119"/>
    </location>
</feature>
<dbReference type="AlphaFoldDB" id="A0A2Z7BVT6"/>
<feature type="region of interest" description="Disordered" evidence="1">
    <location>
        <begin position="103"/>
        <end position="150"/>
    </location>
</feature>
<feature type="compositionally biased region" description="Low complexity" evidence="1">
    <location>
        <begin position="13"/>
        <end position="31"/>
    </location>
</feature>
<protein>
    <submittedName>
        <fullName evidence="2">Uncharacterized protein</fullName>
    </submittedName>
</protein>
<feature type="region of interest" description="Disordered" evidence="1">
    <location>
        <begin position="1"/>
        <end position="31"/>
    </location>
</feature>
<evidence type="ECO:0000313" key="3">
    <source>
        <dbReference type="Proteomes" id="UP000250235"/>
    </source>
</evidence>
<keyword evidence="3" id="KW-1185">Reference proteome</keyword>
<gene>
    <name evidence="2" type="ORF">F511_18703</name>
</gene>